<dbReference type="RefSeq" id="WP_069177146.1">
    <property type="nucleotide sequence ID" value="NZ_CP017037.1"/>
</dbReference>
<dbReference type="InterPro" id="IPR005269">
    <property type="entry name" value="LOG"/>
</dbReference>
<dbReference type="KEGG" id="dpn:BCB69_04665"/>
<dbReference type="NCBIfam" id="TIGR00730">
    <property type="entry name" value="Rossman fold protein, TIGR00730 family"/>
    <property type="match status" value="1"/>
</dbReference>
<keyword evidence="2" id="KW-0378">Hydrolase</keyword>
<dbReference type="GO" id="GO:0005829">
    <property type="term" value="C:cytosol"/>
    <property type="evidence" value="ECO:0007669"/>
    <property type="project" value="TreeGrafter"/>
</dbReference>
<dbReference type="Gene3D" id="3.40.50.450">
    <property type="match status" value="1"/>
</dbReference>
<sequence length="193" mass="21249">MNKKNMTVTVYCGSHKGLSPTYTSFAQNFGTQLGKSGYRVAYGGGQLGLMGIIANAALDAGAHVTGIIPKVFVETEQAHYGVNRLEIVEDMFSRKKKLIEIGDAFVILPGGIGTLEEFVDTADWVHIYESIQKPIIIANVSGLFDPLKTLLDSLAQSGFITKKDWDNIHFCSSMTNIFSILDNYYMIHMMNNA</sequence>
<dbReference type="PANTHER" id="PTHR31223:SF70">
    <property type="entry name" value="LOG FAMILY PROTEIN YJL055W"/>
    <property type="match status" value="1"/>
</dbReference>
<gene>
    <name evidence="3" type="ORF">BCB69_04665</name>
</gene>
<dbReference type="Proteomes" id="UP000094757">
    <property type="component" value="Chromosome"/>
</dbReference>
<organism evidence="3 4">
    <name type="scientific">Dialister pneumosintes</name>
    <dbReference type="NCBI Taxonomy" id="39950"/>
    <lineage>
        <taxon>Bacteria</taxon>
        <taxon>Bacillati</taxon>
        <taxon>Bacillota</taxon>
        <taxon>Negativicutes</taxon>
        <taxon>Veillonellales</taxon>
        <taxon>Veillonellaceae</taxon>
        <taxon>Dialister</taxon>
    </lineage>
</organism>
<dbReference type="GO" id="GO:0009691">
    <property type="term" value="P:cytokinin biosynthetic process"/>
    <property type="evidence" value="ECO:0007669"/>
    <property type="project" value="UniProtKB-UniRule"/>
</dbReference>
<reference evidence="4" key="1">
    <citation type="submission" date="2016-08" db="EMBL/GenBank/DDBJ databases">
        <authorList>
            <person name="Holder M.E."/>
            <person name="Ajami N.J."/>
            <person name="Petrosino J.F."/>
        </authorList>
    </citation>
    <scope>NUCLEOTIDE SEQUENCE [LARGE SCALE GENOMIC DNA]</scope>
    <source>
        <strain evidence="4">F0677</strain>
    </source>
</reference>
<proteinExistence type="inferred from homology"/>
<dbReference type="InterPro" id="IPR031100">
    <property type="entry name" value="LOG_fam"/>
</dbReference>
<evidence type="ECO:0000313" key="3">
    <source>
        <dbReference type="EMBL" id="AOH39302.1"/>
    </source>
</evidence>
<dbReference type="SUPFAM" id="SSF102405">
    <property type="entry name" value="MCP/YpsA-like"/>
    <property type="match status" value="1"/>
</dbReference>
<evidence type="ECO:0000256" key="2">
    <source>
        <dbReference type="RuleBase" id="RU363015"/>
    </source>
</evidence>
<name>A0A1B3WEA6_9FIRM</name>
<protein>
    <recommendedName>
        <fullName evidence="2">Cytokinin riboside 5'-monophosphate phosphoribohydrolase</fullName>
        <ecNumber evidence="2">3.2.2.n1</ecNumber>
    </recommendedName>
</protein>
<dbReference type="GO" id="GO:0016799">
    <property type="term" value="F:hydrolase activity, hydrolyzing N-glycosyl compounds"/>
    <property type="evidence" value="ECO:0007669"/>
    <property type="project" value="TreeGrafter"/>
</dbReference>
<dbReference type="EC" id="3.2.2.n1" evidence="2"/>
<accession>A0A1B3WEA6</accession>
<dbReference type="PANTHER" id="PTHR31223">
    <property type="entry name" value="LOG FAMILY PROTEIN YJL055W"/>
    <property type="match status" value="1"/>
</dbReference>
<dbReference type="STRING" id="39950.BCB69_04665"/>
<dbReference type="Pfam" id="PF03641">
    <property type="entry name" value="Lysine_decarbox"/>
    <property type="match status" value="1"/>
</dbReference>
<evidence type="ECO:0000313" key="4">
    <source>
        <dbReference type="Proteomes" id="UP000094757"/>
    </source>
</evidence>
<evidence type="ECO:0000256" key="1">
    <source>
        <dbReference type="ARBA" id="ARBA00006763"/>
    </source>
</evidence>
<keyword evidence="2" id="KW-0203">Cytokinin biosynthesis</keyword>
<comment type="similarity">
    <text evidence="1 2">Belongs to the LOG family.</text>
</comment>
<dbReference type="AlphaFoldDB" id="A0A1B3WEA6"/>
<dbReference type="EMBL" id="CP017037">
    <property type="protein sequence ID" value="AOH39302.1"/>
    <property type="molecule type" value="Genomic_DNA"/>
</dbReference>